<feature type="compositionally biased region" description="Basic and acidic residues" evidence="1">
    <location>
        <begin position="562"/>
        <end position="573"/>
    </location>
</feature>
<feature type="compositionally biased region" description="Polar residues" evidence="1">
    <location>
        <begin position="38"/>
        <end position="50"/>
    </location>
</feature>
<name>A0AAV2ILI1_LYMST</name>
<dbReference type="EMBL" id="CAXITT010000827">
    <property type="protein sequence ID" value="CAL1546547.1"/>
    <property type="molecule type" value="Genomic_DNA"/>
</dbReference>
<sequence length="1374" mass="155868">MVSLINSNILLATRLDNTKNLEFKKLDYSQENILNRQSQYTQGQNTQASNVPLERSSKTSSEMNAEQLSQNAPRSIEKLLKYDSGKKSDIPEGNVQVSLISQGNEETKKKIICKHQYFVWLFHVLNLKAAITDKFKSATVEMSELESAIIINGKKGEARLLKDVITLETEQISLTEADEKLLVDESFQKHVETFVLQSKWHLVLDGDLSLTMFVKDYADNEISLQDFLLLILSFGNIESNPSESVEGSLQWVSHKDTCSPVQHYSIDAKESVSFVSSPQPPEDTSFSIINSDFCTWTLDVPEDRHHIMALNADPNGSVMTNPLIKEDNHDEKTLDQNSQASDSSSEIKKNLSKFTIICRHQFYVWLLDILDLKSAAMKKYKGLKMELKVDDTEVVISGKGDDAEKVKTLVLSQEEKIVLTDDEEDFLAESHVLQHMKSVVRKAGYCIDINNEWGEGFIVTEEGNHQTSFQELISLLLVKRYCQPFARASYQNKPEWRDFVDSIHSTHPLSRIIVDNKDVTLLTVSEGKDCTTILRNINEFVSLLGDSPPQPTVSTQDMMKLKEGNDSRPESQDSRNGSSQKDTSKQSLNVRQLAMKFEGKTLDQNDQEFKRAFMKQASADSKTVKEIKVNRAENILEKSPQKEMNKDDILNEPKVKVFPIQSEIKTSNFKRAPPEIYTFTVHHSSFSRLASSGERRSYRLMNDKTETGELFYRSKSLEEPLSTRVYSLTPQESACYSMFLQHDLDTLIETHKDFSAQLNYNTDSIEVKATSKEVVDSICEKMESLFKMIQFETQHVCFPGLEHFVETLDGLEFIESISTTCQCFVEFPDEVSLPQDKQLTRPDYRIVSLGTAMCNGFNLHLLIGNIKNSKPQLKVEFSPSKVSECSVKPQGTSSHLVLQFPACFSNQESQMEESFKNSISLVLQQAKYMHCASLMFSTAPLHDAESGLSFSRLAEIVLGQLLGTYKSKNLSFDVNNPDVYICEPGSVELFEAFKSILGKFNLSFGPPDQNSWERISLPDETKVTDYRQLKVKVKVEPQSHQVVDTRTLVCYPVPLNLDTSSCPILQEKFCSVPDLEQAVRKFQMNYPEGLSVGDSLQVSCLEGNREALLYACPEWSFDSEMAIHDALEACLLGSSDFEAVHIVPPGLHAQPKYPKKFLTHRVFQILDQLLLEKVIFRQRHIVLVVEDKLYRKAFEKELCKRFSNLDEEKNADVISIKRKGARNSYTEDTDMLRNKISSSLVSFGAISEENIKKAAAMLTDQLNHLISSTTVKLSLKKDATLLCESLIKQEQDWLVSIFLEKLFLEKTASEELPKKQKRKRKKSKGTDQKKCLPLVGSTLTIEGLSKRVVDEFKNRLTHKSITYDECGPDQHPQQ</sequence>
<dbReference type="Proteomes" id="UP001497497">
    <property type="component" value="Unassembled WGS sequence"/>
</dbReference>
<feature type="region of interest" description="Disordered" evidence="1">
    <location>
        <begin position="38"/>
        <end position="71"/>
    </location>
</feature>
<comment type="caution">
    <text evidence="2">The sequence shown here is derived from an EMBL/GenBank/DDBJ whole genome shotgun (WGS) entry which is preliminary data.</text>
</comment>
<keyword evidence="3" id="KW-1185">Reference proteome</keyword>
<feature type="compositionally biased region" description="Polar residues" evidence="1">
    <location>
        <begin position="58"/>
        <end position="71"/>
    </location>
</feature>
<evidence type="ECO:0000256" key="1">
    <source>
        <dbReference type="SAM" id="MobiDB-lite"/>
    </source>
</evidence>
<gene>
    <name evidence="2" type="ORF">GSLYS_00019924001</name>
</gene>
<accession>A0AAV2ILI1</accession>
<protein>
    <submittedName>
        <fullName evidence="2">Uncharacterized protein</fullName>
    </submittedName>
</protein>
<organism evidence="2 3">
    <name type="scientific">Lymnaea stagnalis</name>
    <name type="common">Great pond snail</name>
    <name type="synonym">Helix stagnalis</name>
    <dbReference type="NCBI Taxonomy" id="6523"/>
    <lineage>
        <taxon>Eukaryota</taxon>
        <taxon>Metazoa</taxon>
        <taxon>Spiralia</taxon>
        <taxon>Lophotrochozoa</taxon>
        <taxon>Mollusca</taxon>
        <taxon>Gastropoda</taxon>
        <taxon>Heterobranchia</taxon>
        <taxon>Euthyneura</taxon>
        <taxon>Panpulmonata</taxon>
        <taxon>Hygrophila</taxon>
        <taxon>Lymnaeoidea</taxon>
        <taxon>Lymnaeidae</taxon>
        <taxon>Lymnaea</taxon>
    </lineage>
</organism>
<evidence type="ECO:0000313" key="3">
    <source>
        <dbReference type="Proteomes" id="UP001497497"/>
    </source>
</evidence>
<evidence type="ECO:0000313" key="2">
    <source>
        <dbReference type="EMBL" id="CAL1546547.1"/>
    </source>
</evidence>
<feature type="region of interest" description="Disordered" evidence="1">
    <location>
        <begin position="562"/>
        <end position="589"/>
    </location>
</feature>
<reference evidence="2 3" key="1">
    <citation type="submission" date="2024-04" db="EMBL/GenBank/DDBJ databases">
        <authorList>
            <consortium name="Genoscope - CEA"/>
            <person name="William W."/>
        </authorList>
    </citation>
    <scope>NUCLEOTIDE SEQUENCE [LARGE SCALE GENOMIC DNA]</scope>
</reference>
<proteinExistence type="predicted"/>
<feature type="compositionally biased region" description="Polar residues" evidence="1">
    <location>
        <begin position="574"/>
        <end position="589"/>
    </location>
</feature>